<evidence type="ECO:0000256" key="2">
    <source>
        <dbReference type="ARBA" id="ARBA00022737"/>
    </source>
</evidence>
<evidence type="ECO:0000256" key="1">
    <source>
        <dbReference type="ARBA" id="ARBA00022614"/>
    </source>
</evidence>
<dbReference type="AlphaFoldDB" id="A0A3B0YD87"/>
<dbReference type="GO" id="GO:0006886">
    <property type="term" value="P:intracellular protein transport"/>
    <property type="evidence" value="ECO:0007669"/>
    <property type="project" value="InterPro"/>
</dbReference>
<dbReference type="Pfam" id="PF00560">
    <property type="entry name" value="LRR_1"/>
    <property type="match status" value="1"/>
</dbReference>
<organism evidence="4">
    <name type="scientific">hydrothermal vent metagenome</name>
    <dbReference type="NCBI Taxonomy" id="652676"/>
    <lineage>
        <taxon>unclassified sequences</taxon>
        <taxon>metagenomes</taxon>
        <taxon>ecological metagenomes</taxon>
    </lineage>
</organism>
<evidence type="ECO:0000313" key="4">
    <source>
        <dbReference type="EMBL" id="VAW78828.1"/>
    </source>
</evidence>
<dbReference type="PROSITE" id="PS51450">
    <property type="entry name" value="LRR"/>
    <property type="match status" value="3"/>
</dbReference>
<dbReference type="EMBL" id="UOFL01000163">
    <property type="protein sequence ID" value="VAW78828.1"/>
    <property type="molecule type" value="Genomic_DNA"/>
</dbReference>
<feature type="domain" description="Importin N-terminal" evidence="3">
    <location>
        <begin position="430"/>
        <end position="518"/>
    </location>
</feature>
<sequence>LAKVLESQEEYIKETELQNVILKLKQEEDIHNNTPDSHYSTLDEVVDVVLNSMHDKQVLKIAESLLGNHISQVSKRVLHYIFTHNIENKDDIFCTLFKSTRITAEDIPQIFEYEFPEVFIHGSYSNINMIKSLLLTFDDTSVSEEQMLMTRQATVMFFLDAMHYDCCFDFFIDILYDAKFEKYTSLKTVVLDSLFSRETITGINPVRQFSSSQVERLMECLKDIMRASLQKPTHHIESILSCIGQCDNIFAKEWLIKQMNDDGWLESLSKIEYGDSDFAVRVKFAMEKCLRLITVLEPSDPLKVISNAFSKLEQEQVSESLFVNANIKETDIATIIFRGYPILLENENDPNIDLLKNIVLSSSDKFPDFDTSWRCKNAALTCFIHYLQWDCVLSFVLELLQSKQSFKEENSKSLTHSIAVKFLGMSEITATQPLEKLSQEQHEKVLEAVYSTLRMLSEKLSAGRRDLILLIIKRISDYPSLLTRSWFEQHLNDESWLKSFSNSHRTSIRNSLVASLATIDALEQPKYIENRFYEMLGNDENDSKIWTEFSQWLQDQGNPRGEIIAIRQKMETVEDEDEADKLLDRLVELEDEQPSEDLDIPEDLANILYIEWRYGFMVAIKLLGPPRMSYYDNLEDLGVTIGSASLQLLYELKLSGSSELEDIPQWIRACSRIRKLSLSGNTIIEIPEWIGELKNLEHLDLSSNHITKISESIGGLTKLKELNLAENHLAELPKSLCHLRELRSLNLSDNNLTALPDYILGMPQLEVLAVNDNFLSGYELGGKFELGSQTNDPLK</sequence>
<reference evidence="4" key="1">
    <citation type="submission" date="2018-06" db="EMBL/GenBank/DDBJ databases">
        <authorList>
            <person name="Zhirakovskaya E."/>
        </authorList>
    </citation>
    <scope>NUCLEOTIDE SEQUENCE</scope>
</reference>
<evidence type="ECO:0000259" key="3">
    <source>
        <dbReference type="PROSITE" id="PS50166"/>
    </source>
</evidence>
<feature type="non-terminal residue" evidence="4">
    <location>
        <position position="1"/>
    </location>
</feature>
<dbReference type="PROSITE" id="PS50166">
    <property type="entry name" value="IMPORTIN_B_NT"/>
    <property type="match status" value="1"/>
</dbReference>
<keyword evidence="2" id="KW-0677">Repeat</keyword>
<accession>A0A3B0YD87</accession>
<dbReference type="InterPro" id="IPR032675">
    <property type="entry name" value="LRR_dom_sf"/>
</dbReference>
<protein>
    <recommendedName>
        <fullName evidence="3">Importin N-terminal domain-containing protein</fullName>
    </recommendedName>
</protein>
<dbReference type="SUPFAM" id="SSF52058">
    <property type="entry name" value="L domain-like"/>
    <property type="match status" value="1"/>
</dbReference>
<dbReference type="InterPro" id="IPR001494">
    <property type="entry name" value="Importin-beta_N"/>
</dbReference>
<dbReference type="GO" id="GO:0031267">
    <property type="term" value="F:small GTPase binding"/>
    <property type="evidence" value="ECO:0007669"/>
    <property type="project" value="InterPro"/>
</dbReference>
<dbReference type="PANTHER" id="PTHR48051">
    <property type="match status" value="1"/>
</dbReference>
<dbReference type="SMART" id="SM00364">
    <property type="entry name" value="LRR_BAC"/>
    <property type="match status" value="3"/>
</dbReference>
<proteinExistence type="predicted"/>
<dbReference type="InterPro" id="IPR001611">
    <property type="entry name" value="Leu-rich_rpt"/>
</dbReference>
<dbReference type="InterPro" id="IPR050216">
    <property type="entry name" value="LRR_domain-containing"/>
</dbReference>
<dbReference type="GO" id="GO:0005737">
    <property type="term" value="C:cytoplasm"/>
    <property type="evidence" value="ECO:0007669"/>
    <property type="project" value="TreeGrafter"/>
</dbReference>
<dbReference type="Pfam" id="PF13855">
    <property type="entry name" value="LRR_8"/>
    <property type="match status" value="1"/>
</dbReference>
<dbReference type="PANTHER" id="PTHR48051:SF1">
    <property type="entry name" value="RAS SUPPRESSOR PROTEIN 1"/>
    <property type="match status" value="1"/>
</dbReference>
<dbReference type="SMART" id="SM00369">
    <property type="entry name" value="LRR_TYP"/>
    <property type="match status" value="3"/>
</dbReference>
<dbReference type="Gene3D" id="3.80.10.10">
    <property type="entry name" value="Ribonuclease Inhibitor"/>
    <property type="match status" value="1"/>
</dbReference>
<dbReference type="InterPro" id="IPR003591">
    <property type="entry name" value="Leu-rich_rpt_typical-subtyp"/>
</dbReference>
<name>A0A3B0YD87_9ZZZZ</name>
<keyword evidence="1" id="KW-0433">Leucine-rich repeat</keyword>
<gene>
    <name evidence="4" type="ORF">MNBD_GAMMA12-3938</name>
</gene>